<protein>
    <submittedName>
        <fullName evidence="1">Uncharacterized protein</fullName>
    </submittedName>
</protein>
<reference evidence="1" key="2">
    <citation type="submission" date="2020-09" db="EMBL/GenBank/DDBJ databases">
        <authorList>
            <person name="Sun Q."/>
            <person name="Zhou Y."/>
        </authorList>
    </citation>
    <scope>NUCLEOTIDE SEQUENCE</scope>
    <source>
        <strain evidence="1">CGMCC 1.12921</strain>
    </source>
</reference>
<sequence length="82" mass="9728">MTEVFYIVTRKIGEALYWGAPYMEVDFYPNMAALEQAMFDIIEQTDYAVDRSISVFEQWDEAEEFFPREYHWGCQKIAVEAP</sequence>
<dbReference type="AlphaFoldDB" id="A0A8J2V2L0"/>
<accession>A0A8J2V2L0</accession>
<dbReference type="Proteomes" id="UP000613582">
    <property type="component" value="Unassembled WGS sequence"/>
</dbReference>
<name>A0A8J2V2L0_9PROT</name>
<gene>
    <name evidence="1" type="ORF">GCM10011342_11870</name>
</gene>
<keyword evidence="2" id="KW-1185">Reference proteome</keyword>
<comment type="caution">
    <text evidence="1">The sequence shown here is derived from an EMBL/GenBank/DDBJ whole genome shotgun (WGS) entry which is preliminary data.</text>
</comment>
<proteinExistence type="predicted"/>
<dbReference type="EMBL" id="BMGH01000001">
    <property type="protein sequence ID" value="GGD04532.1"/>
    <property type="molecule type" value="Genomic_DNA"/>
</dbReference>
<reference evidence="1" key="1">
    <citation type="journal article" date="2014" name="Int. J. Syst. Evol. Microbiol.">
        <title>Complete genome sequence of Corynebacterium casei LMG S-19264T (=DSM 44701T), isolated from a smear-ripened cheese.</title>
        <authorList>
            <consortium name="US DOE Joint Genome Institute (JGI-PGF)"/>
            <person name="Walter F."/>
            <person name="Albersmeier A."/>
            <person name="Kalinowski J."/>
            <person name="Ruckert C."/>
        </authorList>
    </citation>
    <scope>NUCLEOTIDE SEQUENCE</scope>
    <source>
        <strain evidence="1">CGMCC 1.12921</strain>
    </source>
</reference>
<dbReference type="RefSeq" id="WP_188160339.1">
    <property type="nucleotide sequence ID" value="NZ_BMGH01000001.1"/>
</dbReference>
<evidence type="ECO:0000313" key="2">
    <source>
        <dbReference type="Proteomes" id="UP000613582"/>
    </source>
</evidence>
<organism evidence="1 2">
    <name type="scientific">Aquisalinus flavus</name>
    <dbReference type="NCBI Taxonomy" id="1526572"/>
    <lineage>
        <taxon>Bacteria</taxon>
        <taxon>Pseudomonadati</taxon>
        <taxon>Pseudomonadota</taxon>
        <taxon>Alphaproteobacteria</taxon>
        <taxon>Parvularculales</taxon>
        <taxon>Parvularculaceae</taxon>
        <taxon>Aquisalinus</taxon>
    </lineage>
</organism>
<evidence type="ECO:0000313" key="1">
    <source>
        <dbReference type="EMBL" id="GGD04532.1"/>
    </source>
</evidence>